<dbReference type="GO" id="GO:0003677">
    <property type="term" value="F:DNA binding"/>
    <property type="evidence" value="ECO:0007669"/>
    <property type="project" value="InterPro"/>
</dbReference>
<feature type="coiled-coil region" evidence="6">
    <location>
        <begin position="3"/>
        <end position="37"/>
    </location>
</feature>
<dbReference type="GO" id="GO:0005829">
    <property type="term" value="C:cytosol"/>
    <property type="evidence" value="ECO:0007669"/>
    <property type="project" value="TreeGrafter"/>
</dbReference>
<evidence type="ECO:0000313" key="8">
    <source>
        <dbReference type="EMBL" id="KMT23313.1"/>
    </source>
</evidence>
<evidence type="ECO:0000256" key="4">
    <source>
        <dbReference type="ARBA" id="ARBA00022840"/>
    </source>
</evidence>
<dbReference type="RefSeq" id="WP_048569130.1">
    <property type="nucleotide sequence ID" value="NZ_LFVU01000001.1"/>
</dbReference>
<feature type="domain" description="UvrD-like helicase ATP-binding" evidence="7">
    <location>
        <begin position="201"/>
        <end position="532"/>
    </location>
</feature>
<keyword evidence="9" id="KW-1185">Reference proteome</keyword>
<dbReference type="InterPro" id="IPR027785">
    <property type="entry name" value="UvrD-like_helicase_C"/>
</dbReference>
<reference evidence="8 9" key="1">
    <citation type="submission" date="2015-06" db="EMBL/GenBank/DDBJ databases">
        <title>Draft genome sequence of the purine-degrading Clostridium cylindrosporum HC-1 (DSM 605).</title>
        <authorList>
            <person name="Poehlein A."/>
            <person name="Schiel-Bengelsdorf B."/>
            <person name="Bengelsdorf F."/>
            <person name="Daniel R."/>
            <person name="Duerre P."/>
        </authorList>
    </citation>
    <scope>NUCLEOTIDE SEQUENCE [LARGE SCALE GENOMIC DNA]</scope>
    <source>
        <strain evidence="8 9">DSM 605</strain>
    </source>
</reference>
<dbReference type="PANTHER" id="PTHR11070:SF17">
    <property type="entry name" value="DNA HELICASE IV"/>
    <property type="match status" value="1"/>
</dbReference>
<sequence>MLNKTEKEERQYLNEILKKLKATYQDIDQKISDYANEVQETKKYLWENLAQMDQAEKAANRIAVHETIGFGEKAVVQKQKIDKLIYSPYFGRIDFRENGEGKEEPFYIGMHSFGEENGEDVLIYDWRAPVSSMFYDFEMGEAYYTAPMGRICGDISLKRQYKVKNSHMEYMLESALNIGDDVLQKELSRTSDEKMKNIVSTIQREQNSIIRNEESKILIIQGVAGSGKTSIALHRVAFLLYRFKEKLTSKDILIISPNKVFSDYISSVLPELGEEEIMEMGMEEVAEEEMAGRLNFQSFNQQVTDLMLTEDDRAIERIRYKATLDFVSDLDSYLEKANTEYFSPEDICIESIKVSKEYLMLSYIALKRMPVKKRLEKIANDIIENRKTSNGKRIKAEIANQVKTAILKMYKFKDALSLYKNFYDYIEKPKLFHFVEKNKLEYADVFPYIYTKMFFEGFETNFKYVKHLLVDEMQDYTPIQYAVIRKLFNCKMTILGDSFQSVNPHSASSLEILKSVFGDADCMELCKSYRSTIEITNFAQKIKSNSKLVPIERHGEEPTIRKCATLEDQSEEIKDLINDYVKSAYNSLGIVCKTQEQAAEIYNQIKDRYKDVFLLDFGSTELKDGIIITTAHMAKGLEFDQVIVPSVCSSTYHTDLDRSMLYVACTRAMHRLDLTYCGELTQFL</sequence>
<dbReference type="STRING" id="1121307.CLCY_8c00490"/>
<dbReference type="GO" id="GO:0016787">
    <property type="term" value="F:hydrolase activity"/>
    <property type="evidence" value="ECO:0007669"/>
    <property type="project" value="UniProtKB-UniRule"/>
</dbReference>
<dbReference type="InterPro" id="IPR027417">
    <property type="entry name" value="P-loop_NTPase"/>
</dbReference>
<dbReference type="PROSITE" id="PS51198">
    <property type="entry name" value="UVRD_HELICASE_ATP_BIND"/>
    <property type="match status" value="1"/>
</dbReference>
<gene>
    <name evidence="8" type="primary">helD</name>
    <name evidence="8" type="ORF">CLCY_8c00490</name>
</gene>
<comment type="caution">
    <text evidence="8">The sequence shown here is derived from an EMBL/GenBank/DDBJ whole genome shotgun (WGS) entry which is preliminary data.</text>
</comment>
<evidence type="ECO:0000256" key="5">
    <source>
        <dbReference type="PROSITE-ProRule" id="PRU00560"/>
    </source>
</evidence>
<keyword evidence="2 5" id="KW-0378">Hydrolase</keyword>
<name>A0A0J8DGK6_CLOCY</name>
<organism evidence="8 9">
    <name type="scientific">Clostridium cylindrosporum DSM 605</name>
    <dbReference type="NCBI Taxonomy" id="1121307"/>
    <lineage>
        <taxon>Bacteria</taxon>
        <taxon>Bacillati</taxon>
        <taxon>Bacillota</taxon>
        <taxon>Clostridia</taxon>
        <taxon>Eubacteriales</taxon>
        <taxon>Clostridiaceae</taxon>
        <taxon>Clostridium</taxon>
    </lineage>
</organism>
<evidence type="ECO:0000256" key="1">
    <source>
        <dbReference type="ARBA" id="ARBA00022741"/>
    </source>
</evidence>
<dbReference type="Pfam" id="PF00580">
    <property type="entry name" value="UvrD-helicase"/>
    <property type="match status" value="1"/>
</dbReference>
<dbReference type="GO" id="GO:0000725">
    <property type="term" value="P:recombinational repair"/>
    <property type="evidence" value="ECO:0007669"/>
    <property type="project" value="TreeGrafter"/>
</dbReference>
<dbReference type="GO" id="GO:0005524">
    <property type="term" value="F:ATP binding"/>
    <property type="evidence" value="ECO:0007669"/>
    <property type="project" value="UniProtKB-UniRule"/>
</dbReference>
<dbReference type="PATRIC" id="fig|1121307.3.peg.2502"/>
<keyword evidence="3 5" id="KW-0347">Helicase</keyword>
<accession>A0A0J8DGK6</accession>
<feature type="binding site" evidence="5">
    <location>
        <begin position="222"/>
        <end position="229"/>
    </location>
    <ligand>
        <name>ATP</name>
        <dbReference type="ChEBI" id="CHEBI:30616"/>
    </ligand>
</feature>
<keyword evidence="1 5" id="KW-0547">Nucleotide-binding</keyword>
<dbReference type="EC" id="3.6.4.12" evidence="8"/>
<dbReference type="PANTHER" id="PTHR11070">
    <property type="entry name" value="UVRD / RECB / PCRA DNA HELICASE FAMILY MEMBER"/>
    <property type="match status" value="1"/>
</dbReference>
<dbReference type="AlphaFoldDB" id="A0A0J8DGK6"/>
<keyword evidence="4 5" id="KW-0067">ATP-binding</keyword>
<protein>
    <submittedName>
        <fullName evidence="8">Helicase IV</fullName>
        <ecNumber evidence="8">3.6.4.12</ecNumber>
    </submittedName>
</protein>
<proteinExistence type="predicted"/>
<dbReference type="Gene3D" id="3.40.50.300">
    <property type="entry name" value="P-loop containing nucleotide triphosphate hydrolases"/>
    <property type="match status" value="2"/>
</dbReference>
<dbReference type="SUPFAM" id="SSF52540">
    <property type="entry name" value="P-loop containing nucleoside triphosphate hydrolases"/>
    <property type="match status" value="1"/>
</dbReference>
<evidence type="ECO:0000313" key="9">
    <source>
        <dbReference type="Proteomes" id="UP000036756"/>
    </source>
</evidence>
<dbReference type="EMBL" id="LFVU01000001">
    <property type="protein sequence ID" value="KMT23313.1"/>
    <property type="molecule type" value="Genomic_DNA"/>
</dbReference>
<evidence type="ECO:0000256" key="2">
    <source>
        <dbReference type="ARBA" id="ARBA00022801"/>
    </source>
</evidence>
<evidence type="ECO:0000256" key="3">
    <source>
        <dbReference type="ARBA" id="ARBA00022806"/>
    </source>
</evidence>
<dbReference type="OrthoDB" id="9787585at2"/>
<dbReference type="Proteomes" id="UP000036756">
    <property type="component" value="Unassembled WGS sequence"/>
</dbReference>
<evidence type="ECO:0000259" key="7">
    <source>
        <dbReference type="PROSITE" id="PS51198"/>
    </source>
</evidence>
<evidence type="ECO:0000256" key="6">
    <source>
        <dbReference type="SAM" id="Coils"/>
    </source>
</evidence>
<dbReference type="GO" id="GO:0043138">
    <property type="term" value="F:3'-5' DNA helicase activity"/>
    <property type="evidence" value="ECO:0007669"/>
    <property type="project" value="TreeGrafter"/>
</dbReference>
<keyword evidence="6" id="KW-0175">Coiled coil</keyword>
<dbReference type="Pfam" id="PF13538">
    <property type="entry name" value="UvrD_C_2"/>
    <property type="match status" value="1"/>
</dbReference>
<dbReference type="InterPro" id="IPR014016">
    <property type="entry name" value="UvrD-like_ATP-bd"/>
</dbReference>
<dbReference type="InterPro" id="IPR000212">
    <property type="entry name" value="DNA_helicase_UvrD/REP"/>
</dbReference>